<dbReference type="OrthoDB" id="5638816at2"/>
<gene>
    <name evidence="1" type="ORF">clem_05175</name>
</gene>
<evidence type="ECO:0000313" key="2">
    <source>
        <dbReference type="Proteomes" id="UP000201728"/>
    </source>
</evidence>
<dbReference type="KEGG" id="lcd:clem_05175"/>
<protein>
    <submittedName>
        <fullName evidence="1">Uncharacterized protein</fullName>
    </submittedName>
</protein>
<name>A0A222P1A1_9GAMM</name>
<accession>A0A222P1A1</accession>
<organism evidence="1 2">
    <name type="scientific">Legionella clemsonensis</name>
    <dbReference type="NCBI Taxonomy" id="1867846"/>
    <lineage>
        <taxon>Bacteria</taxon>
        <taxon>Pseudomonadati</taxon>
        <taxon>Pseudomonadota</taxon>
        <taxon>Gammaproteobacteria</taxon>
        <taxon>Legionellales</taxon>
        <taxon>Legionellaceae</taxon>
        <taxon>Legionella</taxon>
    </lineage>
</organism>
<keyword evidence="2" id="KW-1185">Reference proteome</keyword>
<dbReference type="Proteomes" id="UP000201728">
    <property type="component" value="Chromosome"/>
</dbReference>
<evidence type="ECO:0000313" key="1">
    <source>
        <dbReference type="EMBL" id="ASQ45591.1"/>
    </source>
</evidence>
<reference evidence="2" key="1">
    <citation type="submission" date="2016-07" db="EMBL/GenBank/DDBJ databases">
        <authorList>
            <person name="Florea S."/>
            <person name="Webb J.S."/>
            <person name="Jaromczyk J."/>
            <person name="Schardl C.L."/>
        </authorList>
    </citation>
    <scope>NUCLEOTIDE SEQUENCE [LARGE SCALE GENOMIC DNA]</scope>
    <source>
        <strain evidence="2">CDC-D5610</strain>
    </source>
</reference>
<dbReference type="EMBL" id="CP016397">
    <property type="protein sequence ID" value="ASQ45591.1"/>
    <property type="molecule type" value="Genomic_DNA"/>
</dbReference>
<dbReference type="RefSeq" id="WP_094090635.1">
    <property type="nucleotide sequence ID" value="NZ_CP016397.1"/>
</dbReference>
<proteinExistence type="predicted"/>
<dbReference type="AlphaFoldDB" id="A0A222P1A1"/>
<sequence length="181" mass="20683">MKKSQSTSPSQEDISAAVKTGMSSLMSLCDAGEIPWGILYHSHYRDVAREIAERLVIENTFVDVLFRRSSVKGHLAVTTLNNEKEPIHFLLSNEELNERAASCRYYQVNMGNVLVELTHIYLSGRTDNKYQDFILQGIDQRVEAIKEDVRQRQKKLVEAFIVKDEDENDSYGDEVIVSKLN</sequence>